<dbReference type="Gene3D" id="3.90.226.10">
    <property type="entry name" value="2-enoyl-CoA Hydratase, Chain A, domain 1"/>
    <property type="match status" value="1"/>
</dbReference>
<dbReference type="EMBL" id="BK032639">
    <property type="protein sequence ID" value="DAF52566.1"/>
    <property type="molecule type" value="Genomic_DNA"/>
</dbReference>
<comment type="similarity">
    <text evidence="1">Belongs to the peptidase S14 family.</text>
</comment>
<dbReference type="Pfam" id="PF00574">
    <property type="entry name" value="CLP_protease"/>
    <property type="match status" value="1"/>
</dbReference>
<accession>A0A8S5SNM9</accession>
<dbReference type="PRINTS" id="PR00127">
    <property type="entry name" value="CLPPROTEASEP"/>
</dbReference>
<dbReference type="GO" id="GO:0051117">
    <property type="term" value="F:ATPase binding"/>
    <property type="evidence" value="ECO:0007669"/>
    <property type="project" value="TreeGrafter"/>
</dbReference>
<dbReference type="InterPro" id="IPR023562">
    <property type="entry name" value="ClpP/TepA"/>
</dbReference>
<organism evidence="5">
    <name type="scientific">Siphoviridae sp. ctAjZ17</name>
    <dbReference type="NCBI Taxonomy" id="2827797"/>
    <lineage>
        <taxon>Viruses</taxon>
        <taxon>Duplodnaviria</taxon>
        <taxon>Heunggongvirae</taxon>
        <taxon>Uroviricota</taxon>
        <taxon>Caudoviricetes</taxon>
    </lineage>
</organism>
<dbReference type="InterPro" id="IPR001907">
    <property type="entry name" value="ClpP"/>
</dbReference>
<dbReference type="PANTHER" id="PTHR10381:SF70">
    <property type="entry name" value="ATP-DEPENDENT CLP PROTEASE PROTEOLYTIC SUBUNIT"/>
    <property type="match status" value="1"/>
</dbReference>
<evidence type="ECO:0000256" key="2">
    <source>
        <dbReference type="ARBA" id="ARBA00022490"/>
    </source>
</evidence>
<dbReference type="CDD" id="cd07016">
    <property type="entry name" value="S14_ClpP_1"/>
    <property type="match status" value="1"/>
</dbReference>
<dbReference type="SUPFAM" id="SSF52096">
    <property type="entry name" value="ClpP/crotonase"/>
    <property type="match status" value="1"/>
</dbReference>
<feature type="region of interest" description="Disordered" evidence="4">
    <location>
        <begin position="200"/>
        <end position="220"/>
    </location>
</feature>
<evidence type="ECO:0000256" key="1">
    <source>
        <dbReference type="ARBA" id="ARBA00007039"/>
    </source>
</evidence>
<keyword evidence="5" id="KW-0645">Protease</keyword>
<dbReference type="GO" id="GO:0006515">
    <property type="term" value="P:protein quality control for misfolded or incompletely synthesized proteins"/>
    <property type="evidence" value="ECO:0007669"/>
    <property type="project" value="TreeGrafter"/>
</dbReference>
<evidence type="ECO:0000256" key="4">
    <source>
        <dbReference type="SAM" id="MobiDB-lite"/>
    </source>
</evidence>
<evidence type="ECO:0000256" key="3">
    <source>
        <dbReference type="ARBA" id="ARBA00022801"/>
    </source>
</evidence>
<dbReference type="GO" id="GO:0004252">
    <property type="term" value="F:serine-type endopeptidase activity"/>
    <property type="evidence" value="ECO:0007669"/>
    <property type="project" value="InterPro"/>
</dbReference>
<dbReference type="NCBIfam" id="NF045542">
    <property type="entry name" value="Clp_rel_HeadMat"/>
    <property type="match status" value="1"/>
</dbReference>
<keyword evidence="2" id="KW-0963">Cytoplasm</keyword>
<dbReference type="GO" id="GO:0009368">
    <property type="term" value="C:endopeptidase Clp complex"/>
    <property type="evidence" value="ECO:0007669"/>
    <property type="project" value="TreeGrafter"/>
</dbReference>
<proteinExistence type="inferred from homology"/>
<protein>
    <submittedName>
        <fullName evidence="5">ATP dependent Clp protease</fullName>
    </submittedName>
</protein>
<keyword evidence="3" id="KW-0378">Hydrolase</keyword>
<dbReference type="GO" id="GO:0004176">
    <property type="term" value="F:ATP-dependent peptidase activity"/>
    <property type="evidence" value="ECO:0007669"/>
    <property type="project" value="InterPro"/>
</dbReference>
<name>A0A8S5SNM9_9CAUD</name>
<dbReference type="PANTHER" id="PTHR10381">
    <property type="entry name" value="ATP-DEPENDENT CLP PROTEASE PROTEOLYTIC SUBUNIT"/>
    <property type="match status" value="1"/>
</dbReference>
<evidence type="ECO:0000313" key="5">
    <source>
        <dbReference type="EMBL" id="DAF52566.1"/>
    </source>
</evidence>
<sequence>MEIDVRGDIISNDDKWIYDWLDWDSTCPNDIRNAIASLQQGETLIVNINSGGGSVMAGQEIYSILAGRSDVEINIQSLAGSAASVIAMANTCKMSPVATIMIHNVSMSGASGDYHDMQKNAEILKTMNSALSEAYARKTGRSKDEILKMMDKETWITAEKALELGFIDKIENSGQQFFNCVCGVRLTDEIRNKVKQEKEAQEAKEQQKKEILGDLDRYGI</sequence>
<reference evidence="5" key="1">
    <citation type="journal article" date="2021" name="Proc. Natl. Acad. Sci. U.S.A.">
        <title>A Catalog of Tens of Thousands of Viruses from Human Metagenomes Reveals Hidden Associations with Chronic Diseases.</title>
        <authorList>
            <person name="Tisza M.J."/>
            <person name="Buck C.B."/>
        </authorList>
    </citation>
    <scope>NUCLEOTIDE SEQUENCE</scope>
    <source>
        <strain evidence="5">CtAjZ17</strain>
    </source>
</reference>
<dbReference type="InterPro" id="IPR029045">
    <property type="entry name" value="ClpP/crotonase-like_dom_sf"/>
</dbReference>